<dbReference type="Pfam" id="PF13365">
    <property type="entry name" value="Trypsin_2"/>
    <property type="match status" value="1"/>
</dbReference>
<comment type="caution">
    <text evidence="1">The sequence shown here is derived from an EMBL/GenBank/DDBJ whole genome shotgun (WGS) entry which is preliminary data.</text>
</comment>
<dbReference type="Gene3D" id="2.40.10.120">
    <property type="match status" value="1"/>
</dbReference>
<organism evidence="1 2">
    <name type="scientific">Ramlibacter lithotrophicus</name>
    <dbReference type="NCBI Taxonomy" id="2606681"/>
    <lineage>
        <taxon>Bacteria</taxon>
        <taxon>Pseudomonadati</taxon>
        <taxon>Pseudomonadota</taxon>
        <taxon>Betaproteobacteria</taxon>
        <taxon>Burkholderiales</taxon>
        <taxon>Comamonadaceae</taxon>
        <taxon>Ramlibacter</taxon>
    </lineage>
</organism>
<dbReference type="AlphaFoldDB" id="A0A7X6DDK5"/>
<gene>
    <name evidence="1" type="ORF">RAMLITH_05355</name>
</gene>
<keyword evidence="2" id="KW-1185">Reference proteome</keyword>
<proteinExistence type="predicted"/>
<dbReference type="GO" id="GO:0004252">
    <property type="term" value="F:serine-type endopeptidase activity"/>
    <property type="evidence" value="ECO:0007669"/>
    <property type="project" value="InterPro"/>
</dbReference>
<evidence type="ECO:0000313" key="1">
    <source>
        <dbReference type="EMBL" id="NKE65240.1"/>
    </source>
</evidence>
<dbReference type="SUPFAM" id="SSF50494">
    <property type="entry name" value="Trypsin-like serine proteases"/>
    <property type="match status" value="1"/>
</dbReference>
<accession>A0A7X6DDK5</accession>
<dbReference type="GO" id="GO:0006508">
    <property type="term" value="P:proteolysis"/>
    <property type="evidence" value="ECO:0007669"/>
    <property type="project" value="InterPro"/>
</dbReference>
<dbReference type="InterPro" id="IPR001940">
    <property type="entry name" value="Peptidase_S1C"/>
</dbReference>
<protein>
    <submittedName>
        <fullName evidence="1">Trypsin-like peptidase domain-containing protein</fullName>
    </submittedName>
</protein>
<name>A0A7X6DDK5_9BURK</name>
<sequence length="242" mass="25803">MTEALMLSTTRISTFEGARALTAATGFFFRRDGVLYLVTSRHVLQDAPGAHLPDRIEIVLHVDAQNLTRTVTVGIPLYRLGQAVWRQGADSGGEIDVAVIELEPAAVQGTVLHAFGPEHLQAALDAVPIGTPLLLVGFPLGFYDTLHHLPVARHAIVASAFGVRFQGEGYFLTDARMHRGSSGAPVVTRSASGGSMPWTLLGVHSARLDMAGRDPQEDDVLGLNSAWYADILMTLTAGAGAR</sequence>
<dbReference type="EMBL" id="VTOX01000001">
    <property type="protein sequence ID" value="NKE65240.1"/>
    <property type="molecule type" value="Genomic_DNA"/>
</dbReference>
<dbReference type="InterPro" id="IPR009003">
    <property type="entry name" value="Peptidase_S1_PA"/>
</dbReference>
<dbReference type="Proteomes" id="UP000521868">
    <property type="component" value="Unassembled WGS sequence"/>
</dbReference>
<reference evidence="1 2" key="1">
    <citation type="journal article" date="2020" name="Nature">
        <title>Bacterial chemolithoautotrophy via manganese oxidation.</title>
        <authorList>
            <person name="Yu H."/>
            <person name="Leadbetter J.R."/>
        </authorList>
    </citation>
    <scope>NUCLEOTIDE SEQUENCE [LARGE SCALE GENOMIC DNA]</scope>
    <source>
        <strain evidence="1 2">RBP-1</strain>
    </source>
</reference>
<dbReference type="PRINTS" id="PR00834">
    <property type="entry name" value="PROTEASES2C"/>
</dbReference>
<evidence type="ECO:0000313" key="2">
    <source>
        <dbReference type="Proteomes" id="UP000521868"/>
    </source>
</evidence>